<dbReference type="EMBL" id="VISQ01000001">
    <property type="protein sequence ID" value="TVZ71306.1"/>
    <property type="molecule type" value="Genomic_DNA"/>
</dbReference>
<dbReference type="AlphaFoldDB" id="A0A542BRK3"/>
<reference evidence="1" key="2">
    <citation type="submission" date="2019-08" db="EMBL/GenBank/DDBJ databases">
        <title>Investigation of anaerobic lignin degradation for improved lignocellulosic biofuels.</title>
        <authorList>
            <person name="Deangelis K.PhD."/>
        </authorList>
    </citation>
    <scope>NUCLEOTIDE SEQUENCE [LARGE SCALE GENOMIC DNA]</scope>
    <source>
        <strain evidence="1">128R</strain>
    </source>
</reference>
<comment type="caution">
    <text evidence="1">The sequence shown here is derived from an EMBL/GenBank/DDBJ whole genome shotgun (WGS) entry which is preliminary data.</text>
</comment>
<evidence type="ECO:0000313" key="1">
    <source>
        <dbReference type="EMBL" id="TVZ71306.1"/>
    </source>
</evidence>
<proteinExistence type="predicted"/>
<reference evidence="1" key="1">
    <citation type="submission" date="2019-06" db="EMBL/GenBank/DDBJ databases">
        <authorList>
            <person name="Deangelis K."/>
            <person name="Huntemann M."/>
            <person name="Clum A."/>
            <person name="Pillay M."/>
            <person name="Palaniappan K."/>
            <person name="Varghese N."/>
            <person name="Mikhailova N."/>
            <person name="Stamatis D."/>
            <person name="Reddy T."/>
            <person name="Daum C."/>
            <person name="Shapiro N."/>
            <person name="Ivanova N."/>
            <person name="Kyrpides N."/>
            <person name="Woyke T."/>
        </authorList>
    </citation>
    <scope>NUCLEOTIDE SEQUENCE [LARGE SCALE GENOMIC DNA]</scope>
    <source>
        <strain evidence="1">128R</strain>
    </source>
</reference>
<sequence length="48" mass="5448">MGKVASKSAAIGIAVREVYEQMLCLIRLWQHNIQVQPACCWKFLVISN</sequence>
<name>A0A542BRK3_SERFO</name>
<accession>A0A542BRK3</accession>
<organism evidence="1">
    <name type="scientific">Serratia fonticola</name>
    <dbReference type="NCBI Taxonomy" id="47917"/>
    <lineage>
        <taxon>Bacteria</taxon>
        <taxon>Pseudomonadati</taxon>
        <taxon>Pseudomonadota</taxon>
        <taxon>Gammaproteobacteria</taxon>
        <taxon>Enterobacterales</taxon>
        <taxon>Yersiniaceae</taxon>
        <taxon>Serratia</taxon>
    </lineage>
</organism>
<gene>
    <name evidence="1" type="ORF">FHU10_3931</name>
</gene>
<protein>
    <submittedName>
        <fullName evidence="1">Uncharacterized protein</fullName>
    </submittedName>
</protein>